<dbReference type="CDD" id="cd04301">
    <property type="entry name" value="NAT_SF"/>
    <property type="match status" value="1"/>
</dbReference>
<evidence type="ECO:0000313" key="5">
    <source>
        <dbReference type="Proteomes" id="UP001595583"/>
    </source>
</evidence>
<sequence length="149" mass="16074">MAVFIREAHAGDRDALGAVKLQSSLAWGDHAEELRSLPQAGEIPVAHLPHAIVAELDGRIVGFATVVAGRDAMQAELKDLFVAPKLWRTGIGRKLLAEAEHRAATRGARTLHVVAGERARPFYEASGYRFAGTTATDFEPAVELLKDLP</sequence>
<dbReference type="EMBL" id="JBHRTK010000013">
    <property type="protein sequence ID" value="MFC3207403.1"/>
    <property type="molecule type" value="Genomic_DNA"/>
</dbReference>
<protein>
    <submittedName>
        <fullName evidence="4">GNAT family N-acetyltransferase</fullName>
        <ecNumber evidence="4">2.3.-.-</ecNumber>
    </submittedName>
</protein>
<dbReference type="Proteomes" id="UP001595583">
    <property type="component" value="Unassembled WGS sequence"/>
</dbReference>
<reference evidence="5" key="1">
    <citation type="journal article" date="2019" name="Int. J. Syst. Evol. Microbiol.">
        <title>The Global Catalogue of Microorganisms (GCM) 10K type strain sequencing project: providing services to taxonomists for standard genome sequencing and annotation.</title>
        <authorList>
            <consortium name="The Broad Institute Genomics Platform"/>
            <consortium name="The Broad Institute Genome Sequencing Center for Infectious Disease"/>
            <person name="Wu L."/>
            <person name="Ma J."/>
        </authorList>
    </citation>
    <scope>NUCLEOTIDE SEQUENCE [LARGE SCALE GENOMIC DNA]</scope>
    <source>
        <strain evidence="5">KCTC 52165</strain>
    </source>
</reference>
<dbReference type="InterPro" id="IPR050832">
    <property type="entry name" value="Bact_Acetyltransf"/>
</dbReference>
<name>A0ABV7KD01_9HYPH</name>
<dbReference type="GO" id="GO:0016746">
    <property type="term" value="F:acyltransferase activity"/>
    <property type="evidence" value="ECO:0007669"/>
    <property type="project" value="UniProtKB-KW"/>
</dbReference>
<keyword evidence="5" id="KW-1185">Reference proteome</keyword>
<evidence type="ECO:0000259" key="3">
    <source>
        <dbReference type="PROSITE" id="PS51186"/>
    </source>
</evidence>
<comment type="caution">
    <text evidence="4">The sequence shown here is derived from an EMBL/GenBank/DDBJ whole genome shotgun (WGS) entry which is preliminary data.</text>
</comment>
<keyword evidence="2 4" id="KW-0012">Acyltransferase</keyword>
<dbReference type="EC" id="2.3.-.-" evidence="4"/>
<proteinExistence type="predicted"/>
<dbReference type="PROSITE" id="PS51186">
    <property type="entry name" value="GNAT"/>
    <property type="match status" value="1"/>
</dbReference>
<dbReference type="InterPro" id="IPR016181">
    <property type="entry name" value="Acyl_CoA_acyltransferase"/>
</dbReference>
<keyword evidence="1 4" id="KW-0808">Transferase</keyword>
<dbReference type="PANTHER" id="PTHR43877">
    <property type="entry name" value="AMINOALKYLPHOSPHONATE N-ACETYLTRANSFERASE-RELATED-RELATED"/>
    <property type="match status" value="1"/>
</dbReference>
<evidence type="ECO:0000256" key="2">
    <source>
        <dbReference type="ARBA" id="ARBA00023315"/>
    </source>
</evidence>
<dbReference type="RefSeq" id="WP_378221637.1">
    <property type="nucleotide sequence ID" value="NZ_JBHRTK010000013.1"/>
</dbReference>
<gene>
    <name evidence="4" type="ORF">ACFOHJ_14350</name>
</gene>
<dbReference type="SUPFAM" id="SSF55729">
    <property type="entry name" value="Acyl-CoA N-acyltransferases (Nat)"/>
    <property type="match status" value="1"/>
</dbReference>
<dbReference type="InterPro" id="IPR000182">
    <property type="entry name" value="GNAT_dom"/>
</dbReference>
<organism evidence="4 5">
    <name type="scientific">Aquamicrobium soli</name>
    <dbReference type="NCBI Taxonomy" id="1811518"/>
    <lineage>
        <taxon>Bacteria</taxon>
        <taxon>Pseudomonadati</taxon>
        <taxon>Pseudomonadota</taxon>
        <taxon>Alphaproteobacteria</taxon>
        <taxon>Hyphomicrobiales</taxon>
        <taxon>Phyllobacteriaceae</taxon>
        <taxon>Aquamicrobium</taxon>
    </lineage>
</organism>
<evidence type="ECO:0000256" key="1">
    <source>
        <dbReference type="ARBA" id="ARBA00022679"/>
    </source>
</evidence>
<feature type="domain" description="N-acetyltransferase" evidence="3">
    <location>
        <begin position="3"/>
        <end position="149"/>
    </location>
</feature>
<accession>A0ABV7KD01</accession>
<dbReference type="Pfam" id="PF00583">
    <property type="entry name" value="Acetyltransf_1"/>
    <property type="match status" value="1"/>
</dbReference>
<dbReference type="Gene3D" id="3.40.630.30">
    <property type="match status" value="1"/>
</dbReference>
<evidence type="ECO:0000313" key="4">
    <source>
        <dbReference type="EMBL" id="MFC3207403.1"/>
    </source>
</evidence>